<dbReference type="EMBL" id="FNGM01000023">
    <property type="protein sequence ID" value="SDM99610.1"/>
    <property type="molecule type" value="Genomic_DNA"/>
</dbReference>
<dbReference type="AlphaFoldDB" id="A0A1G9XSB1"/>
<reference evidence="1 2" key="1">
    <citation type="submission" date="2016-10" db="EMBL/GenBank/DDBJ databases">
        <authorList>
            <person name="de Groot N.N."/>
        </authorList>
    </citation>
    <scope>NUCLEOTIDE SEQUENCE [LARGE SCALE GENOMIC DNA]</scope>
    <source>
        <strain evidence="1 2">CGMCC 1.10239</strain>
    </source>
</reference>
<proteinExistence type="predicted"/>
<name>A0A1G9XSB1_9BACL</name>
<evidence type="ECO:0000313" key="1">
    <source>
        <dbReference type="EMBL" id="SDM99610.1"/>
    </source>
</evidence>
<sequence length="56" mass="5959">MRQAGKLLNETVIRNFRQEDMAALGGFYQAVTASGPALAYDALTTEDNLPLISASG</sequence>
<gene>
    <name evidence="1" type="ORF">SAMN05216191_1239</name>
</gene>
<organism evidence="1 2">
    <name type="scientific">Paenibacillus jilunlii</name>
    <dbReference type="NCBI Taxonomy" id="682956"/>
    <lineage>
        <taxon>Bacteria</taxon>
        <taxon>Bacillati</taxon>
        <taxon>Bacillota</taxon>
        <taxon>Bacilli</taxon>
        <taxon>Bacillales</taxon>
        <taxon>Paenibacillaceae</taxon>
        <taxon>Paenibacillus</taxon>
    </lineage>
</organism>
<protein>
    <submittedName>
        <fullName evidence="1">Uncharacterized protein</fullName>
    </submittedName>
</protein>
<accession>A0A1G9XSB1</accession>
<dbReference type="Proteomes" id="UP000182783">
    <property type="component" value="Unassembled WGS sequence"/>
</dbReference>
<evidence type="ECO:0000313" key="2">
    <source>
        <dbReference type="Proteomes" id="UP000182783"/>
    </source>
</evidence>